<protein>
    <submittedName>
        <fullName evidence="1">Uncharacterized protein</fullName>
    </submittedName>
</protein>
<evidence type="ECO:0000313" key="1">
    <source>
        <dbReference type="EMBL" id="EAQ76863.1"/>
    </source>
</evidence>
<sequence length="25" mass="3021">TQFEYRDVIVNNQLKALFFYISAQL</sequence>
<feature type="non-terminal residue" evidence="1">
    <location>
        <position position="1"/>
    </location>
</feature>
<proteinExistence type="predicted"/>
<gene>
    <name evidence="1" type="ORF">DSM3645_01706</name>
</gene>
<organism evidence="1 2">
    <name type="scientific">Blastopirellula marina DSM 3645</name>
    <dbReference type="NCBI Taxonomy" id="314230"/>
    <lineage>
        <taxon>Bacteria</taxon>
        <taxon>Pseudomonadati</taxon>
        <taxon>Planctomycetota</taxon>
        <taxon>Planctomycetia</taxon>
        <taxon>Pirellulales</taxon>
        <taxon>Pirellulaceae</taxon>
        <taxon>Blastopirellula</taxon>
    </lineage>
</organism>
<evidence type="ECO:0000313" key="2">
    <source>
        <dbReference type="Proteomes" id="UP000004358"/>
    </source>
</evidence>
<dbReference type="HOGENOM" id="CLU_3417835_0_0_0"/>
<dbReference type="EMBL" id="AANZ01000056">
    <property type="protein sequence ID" value="EAQ76863.1"/>
    <property type="molecule type" value="Genomic_DNA"/>
</dbReference>
<dbReference type="AlphaFoldDB" id="A4A2Y4"/>
<comment type="caution">
    <text evidence="1">The sequence shown here is derived from an EMBL/GenBank/DDBJ whole genome shotgun (WGS) entry which is preliminary data.</text>
</comment>
<name>A4A2Y4_9BACT</name>
<accession>A4A2Y4</accession>
<dbReference type="Proteomes" id="UP000004358">
    <property type="component" value="Unassembled WGS sequence"/>
</dbReference>
<reference evidence="1 2" key="1">
    <citation type="submission" date="2006-02" db="EMBL/GenBank/DDBJ databases">
        <authorList>
            <person name="Amann R."/>
            <person name="Ferriera S."/>
            <person name="Johnson J."/>
            <person name="Kravitz S."/>
            <person name="Halpern A."/>
            <person name="Remington K."/>
            <person name="Beeson K."/>
            <person name="Tran B."/>
            <person name="Rogers Y.-H."/>
            <person name="Friedman R."/>
            <person name="Venter J.C."/>
        </authorList>
    </citation>
    <scope>NUCLEOTIDE SEQUENCE [LARGE SCALE GENOMIC DNA]</scope>
    <source>
        <strain evidence="1 2">DSM 3645</strain>
    </source>
</reference>